<dbReference type="OrthoDB" id="9764016at2"/>
<name>A0A540WG69_9ACTN</name>
<keyword evidence="2" id="KW-0479">Metal-binding</keyword>
<keyword evidence="3" id="KW-0408">Iron</keyword>
<dbReference type="Proteomes" id="UP000319103">
    <property type="component" value="Unassembled WGS sequence"/>
</dbReference>
<dbReference type="InterPro" id="IPR039994">
    <property type="entry name" value="NO66-like"/>
</dbReference>
<evidence type="ECO:0000256" key="3">
    <source>
        <dbReference type="ARBA" id="ARBA00023004"/>
    </source>
</evidence>
<feature type="region of interest" description="Disordered" evidence="4">
    <location>
        <begin position="208"/>
        <end position="239"/>
    </location>
</feature>
<comment type="caution">
    <text evidence="6">The sequence shown here is derived from an EMBL/GenBank/DDBJ whole genome shotgun (WGS) entry which is preliminary data.</text>
</comment>
<feature type="compositionally biased region" description="Low complexity" evidence="4">
    <location>
        <begin position="222"/>
        <end position="239"/>
    </location>
</feature>
<evidence type="ECO:0000259" key="5">
    <source>
        <dbReference type="Pfam" id="PF08007"/>
    </source>
</evidence>
<dbReference type="RefSeq" id="WP_141631684.1">
    <property type="nucleotide sequence ID" value="NZ_VIGB01000001.1"/>
</dbReference>
<evidence type="ECO:0000313" key="6">
    <source>
        <dbReference type="EMBL" id="TQF08023.1"/>
    </source>
</evidence>
<dbReference type="PANTHER" id="PTHR13096">
    <property type="entry name" value="MINA53 MYC INDUCED NUCLEAR ANTIGEN"/>
    <property type="match status" value="1"/>
</dbReference>
<evidence type="ECO:0000256" key="1">
    <source>
        <dbReference type="ARBA" id="ARBA00001954"/>
    </source>
</evidence>
<feature type="domain" description="JmjC" evidence="5">
    <location>
        <begin position="131"/>
        <end position="205"/>
    </location>
</feature>
<dbReference type="AlphaFoldDB" id="A0A540WG69"/>
<dbReference type="Gene3D" id="2.60.120.650">
    <property type="entry name" value="Cupin"/>
    <property type="match status" value="1"/>
</dbReference>
<reference evidence="6 7" key="1">
    <citation type="submission" date="2019-06" db="EMBL/GenBank/DDBJ databases">
        <title>Description of Kitasatospora acidophila sp. nov. isolated from pine grove soil, and reclassification of Streptomyces novaecaesareae to Kitasatospora novaeceasareae comb. nov.</title>
        <authorList>
            <person name="Kim M.J."/>
        </authorList>
    </citation>
    <scope>NUCLEOTIDE SEQUENCE [LARGE SCALE GENOMIC DNA]</scope>
    <source>
        <strain evidence="6 7">MMS16-CNU292</strain>
    </source>
</reference>
<evidence type="ECO:0000256" key="4">
    <source>
        <dbReference type="SAM" id="MobiDB-lite"/>
    </source>
</evidence>
<dbReference type="GO" id="GO:0046872">
    <property type="term" value="F:metal ion binding"/>
    <property type="evidence" value="ECO:0007669"/>
    <property type="project" value="UniProtKB-KW"/>
</dbReference>
<accession>A0A540WG69</accession>
<gene>
    <name evidence="6" type="ORF">E6W39_00225</name>
</gene>
<dbReference type="Pfam" id="PF08007">
    <property type="entry name" value="JmjC_2"/>
    <property type="match status" value="1"/>
</dbReference>
<dbReference type="PANTHER" id="PTHR13096:SF8">
    <property type="entry name" value="RIBOSOMAL OXYGENASE 1"/>
    <property type="match status" value="1"/>
</dbReference>
<evidence type="ECO:0000256" key="2">
    <source>
        <dbReference type="ARBA" id="ARBA00022723"/>
    </source>
</evidence>
<proteinExistence type="predicted"/>
<dbReference type="InterPro" id="IPR003347">
    <property type="entry name" value="JmjC_dom"/>
</dbReference>
<evidence type="ECO:0000313" key="7">
    <source>
        <dbReference type="Proteomes" id="UP000319103"/>
    </source>
</evidence>
<keyword evidence="7" id="KW-1185">Reference proteome</keyword>
<comment type="cofactor">
    <cofactor evidence="1">
        <name>Fe(2+)</name>
        <dbReference type="ChEBI" id="CHEBI:29033"/>
    </cofactor>
</comment>
<organism evidence="6 7">
    <name type="scientific">Kitasatospora acidiphila</name>
    <dbReference type="NCBI Taxonomy" id="2567942"/>
    <lineage>
        <taxon>Bacteria</taxon>
        <taxon>Bacillati</taxon>
        <taxon>Actinomycetota</taxon>
        <taxon>Actinomycetes</taxon>
        <taxon>Kitasatosporales</taxon>
        <taxon>Streptomycetaceae</taxon>
        <taxon>Kitasatospora</taxon>
    </lineage>
</organism>
<sequence length="239" mass="25322">MDSTELDPGGIADFVGDARSFTAEYWRKQPGVFRSTTSEWSPLTLAAVDEALESGALQSCYVDLTKAGGSAPADAYSSSRTVHQTAYPGFVDATKVRTLLDDGYTLLLRCAEQWHGPTAALTRALGAELGRHVEAFFFVTPPGQQGLPLHRDDADVLVHQVSGSKEWHVHGGPAGADWRPGPVQSDGEPLLTTVLNAGEVLYIPGASRTAPPGSAACPPTCRSPSGRSARWSSSRRCSG</sequence>
<protein>
    <recommendedName>
        <fullName evidence="5">JmjC domain-containing protein</fullName>
    </recommendedName>
</protein>
<dbReference type="SUPFAM" id="SSF51197">
    <property type="entry name" value="Clavaminate synthase-like"/>
    <property type="match status" value="1"/>
</dbReference>
<dbReference type="EMBL" id="VIGB01000001">
    <property type="protein sequence ID" value="TQF08023.1"/>
    <property type="molecule type" value="Genomic_DNA"/>
</dbReference>